<dbReference type="OrthoDB" id="9801912at2"/>
<evidence type="ECO:0000256" key="3">
    <source>
        <dbReference type="SAM" id="SignalP"/>
    </source>
</evidence>
<dbReference type="AlphaFoldDB" id="A0A4R2GSH2"/>
<dbReference type="CDD" id="cd08489">
    <property type="entry name" value="PBP2_NikA"/>
    <property type="match status" value="1"/>
</dbReference>
<dbReference type="Gene3D" id="3.10.105.10">
    <property type="entry name" value="Dipeptide-binding Protein, Domain 3"/>
    <property type="match status" value="1"/>
</dbReference>
<comment type="similarity">
    <text evidence="2">Belongs to the bacterial solute-binding protein 5 family.</text>
</comment>
<evidence type="ECO:0000259" key="4">
    <source>
        <dbReference type="Pfam" id="PF00496"/>
    </source>
</evidence>
<dbReference type="GO" id="GO:0015675">
    <property type="term" value="P:nickel cation transport"/>
    <property type="evidence" value="ECO:0007669"/>
    <property type="project" value="InterPro"/>
</dbReference>
<dbReference type="SUPFAM" id="SSF53850">
    <property type="entry name" value="Periplasmic binding protein-like II"/>
    <property type="match status" value="1"/>
</dbReference>
<evidence type="ECO:0000256" key="1">
    <source>
        <dbReference type="ARBA" id="ARBA00004418"/>
    </source>
</evidence>
<dbReference type="InterPro" id="IPR039424">
    <property type="entry name" value="SBP_5"/>
</dbReference>
<dbReference type="RefSeq" id="WP_132006793.1">
    <property type="nucleotide sequence ID" value="NZ_JBHUNN010000001.1"/>
</dbReference>
<dbReference type="PANTHER" id="PTHR30290:SF37">
    <property type="entry name" value="NICKEL-BINDING PERIPLASMIC PROTEIN"/>
    <property type="match status" value="1"/>
</dbReference>
<feature type="chain" id="PRO_5020229984" evidence="3">
    <location>
        <begin position="20"/>
        <end position="535"/>
    </location>
</feature>
<gene>
    <name evidence="5" type="ORF">EV666_107104</name>
</gene>
<sequence length="535" mass="57763">MIKRLIIAVLFASSLAPGAGPSAIAAPAGAEGQARLNFAWPTNVGPLNPHLYAPNQMFAQAMVYEPLVRYQAGGAIIPWLATSWDISDDGKVYTFHLRPGVTFSNGEPFNADAVVANIRAVLDNRASHAWLELANRIASVEATGPLTVRLTLREPYYPALQELALPRPFRFIAPSQFRNGGTKSGVIAPIGTGPWVLAQSAPGEHDLFRRNESYWGARPGFAEVDVKVMPDANSRALAFQTGAIDLIYGSEGAVSPDAFARLRQMKGVAASVSRPMETLVIALNSNAAPTNDIAVRKAINHAVNKDALVTRVLHGTQTRADALFSADTPYADINLKPYAYDPALAAKLLDDAGWRLAPGARVRTRDDVPLEVDLAFTGTDAQSKAMAEVIQSDLAKTGVRVRLVGEEESSINARQHDGRFGMIFSRTWGPPYDPHAFVSSMRAPAHADYQAQRGLPDKADIDRLIGKALGARDEAERRALYRDILTRLHEAAVYLPLTHLTAIAVARPGLGPTPFGAMASEIPFDQMGKTPESRP</sequence>
<comment type="subcellular location">
    <subcellularLocation>
        <location evidence="1">Periplasm</location>
    </subcellularLocation>
</comment>
<dbReference type="EMBL" id="SLWL01000007">
    <property type="protein sequence ID" value="TCO13077.1"/>
    <property type="molecule type" value="Genomic_DNA"/>
</dbReference>
<evidence type="ECO:0000256" key="2">
    <source>
        <dbReference type="ARBA" id="ARBA00005695"/>
    </source>
</evidence>
<reference evidence="5 6" key="1">
    <citation type="submission" date="2019-03" db="EMBL/GenBank/DDBJ databases">
        <title>Genomic Encyclopedia of Type Strains, Phase IV (KMG-IV): sequencing the most valuable type-strain genomes for metagenomic binning, comparative biology and taxonomic classification.</title>
        <authorList>
            <person name="Goeker M."/>
        </authorList>
    </citation>
    <scope>NUCLEOTIDE SEQUENCE [LARGE SCALE GENOMIC DNA]</scope>
    <source>
        <strain evidence="5 6">DSM 22958</strain>
    </source>
</reference>
<dbReference type="GO" id="GO:0015833">
    <property type="term" value="P:peptide transport"/>
    <property type="evidence" value="ECO:0007669"/>
    <property type="project" value="TreeGrafter"/>
</dbReference>
<dbReference type="GO" id="GO:0030288">
    <property type="term" value="C:outer membrane-bounded periplasmic space"/>
    <property type="evidence" value="ECO:0007669"/>
    <property type="project" value="UniProtKB-ARBA"/>
</dbReference>
<feature type="signal peptide" evidence="3">
    <location>
        <begin position="1"/>
        <end position="19"/>
    </location>
</feature>
<protein>
    <submittedName>
        <fullName evidence="5">Nickel transport system substrate-binding protein</fullName>
    </submittedName>
</protein>
<name>A0A4R2GSH2_9HYPH</name>
<dbReference type="InterPro" id="IPR030678">
    <property type="entry name" value="Peptide/Ni-bd"/>
</dbReference>
<evidence type="ECO:0000313" key="5">
    <source>
        <dbReference type="EMBL" id="TCO13077.1"/>
    </source>
</evidence>
<accession>A0A4R2GSH2</accession>
<dbReference type="InterPro" id="IPR011980">
    <property type="entry name" value="CntA-like"/>
</dbReference>
<dbReference type="NCBIfam" id="TIGR02294">
    <property type="entry name" value="nickel_nikA"/>
    <property type="match status" value="1"/>
</dbReference>
<dbReference type="PANTHER" id="PTHR30290">
    <property type="entry name" value="PERIPLASMIC BINDING COMPONENT OF ABC TRANSPORTER"/>
    <property type="match status" value="1"/>
</dbReference>
<evidence type="ECO:0000313" key="6">
    <source>
        <dbReference type="Proteomes" id="UP000294881"/>
    </source>
</evidence>
<organism evidence="5 6">
    <name type="scientific">Camelimonas lactis</name>
    <dbReference type="NCBI Taxonomy" id="659006"/>
    <lineage>
        <taxon>Bacteria</taxon>
        <taxon>Pseudomonadati</taxon>
        <taxon>Pseudomonadota</taxon>
        <taxon>Alphaproteobacteria</taxon>
        <taxon>Hyphomicrobiales</taxon>
        <taxon>Chelatococcaceae</taxon>
        <taxon>Camelimonas</taxon>
    </lineage>
</organism>
<keyword evidence="6" id="KW-1185">Reference proteome</keyword>
<dbReference type="InterPro" id="IPR000914">
    <property type="entry name" value="SBP_5_dom"/>
</dbReference>
<dbReference type="Pfam" id="PF00496">
    <property type="entry name" value="SBP_bac_5"/>
    <property type="match status" value="1"/>
</dbReference>
<proteinExistence type="inferred from homology"/>
<comment type="caution">
    <text evidence="5">The sequence shown here is derived from an EMBL/GenBank/DDBJ whole genome shotgun (WGS) entry which is preliminary data.</text>
</comment>
<dbReference type="Proteomes" id="UP000294881">
    <property type="component" value="Unassembled WGS sequence"/>
</dbReference>
<feature type="domain" description="Solute-binding protein family 5" evidence="4">
    <location>
        <begin position="76"/>
        <end position="446"/>
    </location>
</feature>
<dbReference type="PIRSF" id="PIRSF002741">
    <property type="entry name" value="MppA"/>
    <property type="match status" value="1"/>
</dbReference>
<dbReference type="Gene3D" id="3.40.190.10">
    <property type="entry name" value="Periplasmic binding protein-like II"/>
    <property type="match status" value="1"/>
</dbReference>
<dbReference type="GO" id="GO:0043190">
    <property type="term" value="C:ATP-binding cassette (ABC) transporter complex"/>
    <property type="evidence" value="ECO:0007669"/>
    <property type="project" value="InterPro"/>
</dbReference>
<dbReference type="GO" id="GO:1904680">
    <property type="term" value="F:peptide transmembrane transporter activity"/>
    <property type="evidence" value="ECO:0007669"/>
    <property type="project" value="TreeGrafter"/>
</dbReference>
<dbReference type="GO" id="GO:0016151">
    <property type="term" value="F:nickel cation binding"/>
    <property type="evidence" value="ECO:0007669"/>
    <property type="project" value="InterPro"/>
</dbReference>
<dbReference type="GO" id="GO:0020037">
    <property type="term" value="F:heme binding"/>
    <property type="evidence" value="ECO:0007669"/>
    <property type="project" value="InterPro"/>
</dbReference>
<keyword evidence="3" id="KW-0732">Signal</keyword>